<accession>A0AAU7VKM2</accession>
<feature type="transmembrane region" description="Helical" evidence="1">
    <location>
        <begin position="12"/>
        <end position="33"/>
    </location>
</feature>
<sequence>MRDLNKFKIKNFFKSKASFVTLAGVAILMILVYSQVYNNVIGMNVLSYFSVSAESLFLFAPLGLIIIYALYDHRIPLDCTQDLSFYF</sequence>
<feature type="transmembrane region" description="Helical" evidence="1">
    <location>
        <begin position="45"/>
        <end position="71"/>
    </location>
</feature>
<proteinExistence type="predicted"/>
<keyword evidence="1" id="KW-0472">Membrane</keyword>
<gene>
    <name evidence="2" type="ORF">PRVXT_002702</name>
</gene>
<keyword evidence="1" id="KW-1133">Transmembrane helix</keyword>
<dbReference type="RefSeq" id="WP_350343395.1">
    <property type="nucleotide sequence ID" value="NZ_CP158367.1"/>
</dbReference>
<reference evidence="2" key="2">
    <citation type="submission" date="2024-06" db="EMBL/GenBank/DDBJ databases">
        <authorList>
            <person name="Petrova K.O."/>
            <person name="Toshchakov S.V."/>
            <person name="Boltjanskaja Y.V."/>
            <person name="Kevbrin V."/>
        </authorList>
    </citation>
    <scope>NUCLEOTIDE SEQUENCE</scope>
    <source>
        <strain evidence="2">Z-910T</strain>
    </source>
</reference>
<keyword evidence="1" id="KW-0812">Transmembrane</keyword>
<organism evidence="2">
    <name type="scientific">Proteinivorax tanatarense</name>
    <dbReference type="NCBI Taxonomy" id="1260629"/>
    <lineage>
        <taxon>Bacteria</taxon>
        <taxon>Bacillati</taxon>
        <taxon>Bacillota</taxon>
        <taxon>Clostridia</taxon>
        <taxon>Eubacteriales</taxon>
        <taxon>Proteinivoracaceae</taxon>
        <taxon>Proteinivorax</taxon>
    </lineage>
</organism>
<evidence type="ECO:0000256" key="1">
    <source>
        <dbReference type="SAM" id="Phobius"/>
    </source>
</evidence>
<evidence type="ECO:0000313" key="2">
    <source>
        <dbReference type="EMBL" id="XBX74644.1"/>
    </source>
</evidence>
<dbReference type="AlphaFoldDB" id="A0AAU7VKM2"/>
<name>A0AAU7VKM2_9FIRM</name>
<reference evidence="2" key="1">
    <citation type="journal article" date="2013" name="Extremophiles">
        <title>Proteinivorax tanatarense gen. nov., sp. nov., an anaerobic, haloalkaliphilic, proteolytic bacterium isolated from a decaying algal bloom, and proposal of Proteinivoraceae fam. nov.</title>
        <authorList>
            <person name="Kevbrin V."/>
            <person name="Boltyanskaya Y."/>
            <person name="Zhilina T."/>
            <person name="Kolganova T."/>
            <person name="Lavrentjeva E."/>
            <person name="Kuznetsov B."/>
        </authorList>
    </citation>
    <scope>NUCLEOTIDE SEQUENCE</scope>
    <source>
        <strain evidence="2">Z-910T</strain>
    </source>
</reference>
<dbReference type="EMBL" id="CP158367">
    <property type="protein sequence ID" value="XBX74644.1"/>
    <property type="molecule type" value="Genomic_DNA"/>
</dbReference>
<protein>
    <submittedName>
        <fullName evidence="2">Uncharacterized protein</fullName>
    </submittedName>
</protein>